<organism evidence="2 3">
    <name type="scientific">Colletotrichum chlorophyti</name>
    <dbReference type="NCBI Taxonomy" id="708187"/>
    <lineage>
        <taxon>Eukaryota</taxon>
        <taxon>Fungi</taxon>
        <taxon>Dikarya</taxon>
        <taxon>Ascomycota</taxon>
        <taxon>Pezizomycotina</taxon>
        <taxon>Sordariomycetes</taxon>
        <taxon>Hypocreomycetidae</taxon>
        <taxon>Glomerellales</taxon>
        <taxon>Glomerellaceae</taxon>
        <taxon>Colletotrichum</taxon>
    </lineage>
</organism>
<evidence type="ECO:0000313" key="2">
    <source>
        <dbReference type="EMBL" id="OLN81859.1"/>
    </source>
</evidence>
<dbReference type="AlphaFoldDB" id="A0A1Q8RC88"/>
<dbReference type="EMBL" id="MPGH01000240">
    <property type="protein sequence ID" value="OLN81859.1"/>
    <property type="molecule type" value="Genomic_DNA"/>
</dbReference>
<dbReference type="SUPFAM" id="SSF54427">
    <property type="entry name" value="NTF2-like"/>
    <property type="match status" value="2"/>
</dbReference>
<gene>
    <name evidence="2" type="ORF">CCHL11_07008</name>
</gene>
<protein>
    <recommendedName>
        <fullName evidence="4">SnoaL-like polyketide cyclase</fullName>
    </recommendedName>
</protein>
<comment type="caution">
    <text evidence="2">The sequence shown here is derived from an EMBL/GenBank/DDBJ whole genome shotgun (WGS) entry which is preliminary data.</text>
</comment>
<dbReference type="Pfam" id="PF07366">
    <property type="entry name" value="SnoaL"/>
    <property type="match status" value="2"/>
</dbReference>
<evidence type="ECO:0000313" key="3">
    <source>
        <dbReference type="Proteomes" id="UP000186583"/>
    </source>
</evidence>
<keyword evidence="3" id="KW-1185">Reference proteome</keyword>
<name>A0A1Q8RC88_9PEZI</name>
<evidence type="ECO:0008006" key="4">
    <source>
        <dbReference type="Google" id="ProtNLM"/>
    </source>
</evidence>
<reference evidence="2 3" key="1">
    <citation type="submission" date="2016-11" db="EMBL/GenBank/DDBJ databases">
        <title>Draft Genome Assembly of Colletotrichum chlorophyti a pathogen of herbaceous plants.</title>
        <authorList>
            <person name="Gan P."/>
            <person name="Narusaka M."/>
            <person name="Tsushima A."/>
            <person name="Narusaka Y."/>
            <person name="Takano Y."/>
            <person name="Shirasu K."/>
        </authorList>
    </citation>
    <scope>NUCLEOTIDE SEQUENCE [LARGE SCALE GENOMIC DNA]</scope>
    <source>
        <strain evidence="2 3">NTL11</strain>
    </source>
</reference>
<dbReference type="STRING" id="708187.A0A1Q8RC88"/>
<dbReference type="Proteomes" id="UP000186583">
    <property type="component" value="Unassembled WGS sequence"/>
</dbReference>
<dbReference type="InterPro" id="IPR009959">
    <property type="entry name" value="Cyclase_SnoaL-like"/>
</dbReference>
<accession>A0A1Q8RC88</accession>
<dbReference type="GO" id="GO:0030638">
    <property type="term" value="P:polyketide metabolic process"/>
    <property type="evidence" value="ECO:0007669"/>
    <property type="project" value="InterPro"/>
</dbReference>
<proteinExistence type="predicted"/>
<dbReference type="Gene3D" id="3.10.450.50">
    <property type="match status" value="2"/>
</dbReference>
<dbReference type="InterPro" id="IPR032710">
    <property type="entry name" value="NTF2-like_dom_sf"/>
</dbReference>
<sequence>MRMSTVTIEASEAPCFSHEGLLTPLAEAQNPMDTTKLDAAPTSATPKTPKSRSPQRKNGDGIHVDIGARLREYIDCLNHAKWDVIGNHLADTINRNNRTQTREDHITRLRSRVEGLASFRVKIDTLLVDKKAQAVAARYINRVTVADAMMYVDPVGKTYEFDEQCFVWFDERGKISRILTLQDNDGIRRQTPEAPTTPRFLTRSFPKEPVDLASLYRAYVASINNHTTKSEFPRLCRREVRHNNRVMSLDDYRRSMNASQEAISGLKFEIQELLVDEETQQVAARLEITGTPIAEFADAKPNGKSVKFHEHCMYRFDKGKIALVWATMELDSYRRQLEERPERRKSSMLGIN</sequence>
<evidence type="ECO:0000256" key="1">
    <source>
        <dbReference type="SAM" id="MobiDB-lite"/>
    </source>
</evidence>
<feature type="region of interest" description="Disordered" evidence="1">
    <location>
        <begin position="35"/>
        <end position="62"/>
    </location>
</feature>
<dbReference type="OrthoDB" id="2830113at2759"/>